<protein>
    <submittedName>
        <fullName evidence="1">Uncharacterized protein</fullName>
    </submittedName>
</protein>
<dbReference type="EMBL" id="BIFR01000001">
    <property type="protein sequence ID" value="GCE12429.1"/>
    <property type="molecule type" value="Genomic_DNA"/>
</dbReference>
<evidence type="ECO:0000313" key="2">
    <source>
        <dbReference type="Proteomes" id="UP000287352"/>
    </source>
</evidence>
<evidence type="ECO:0000313" key="1">
    <source>
        <dbReference type="EMBL" id="GCE12429.1"/>
    </source>
</evidence>
<accession>A0A402A041</accession>
<gene>
    <name evidence="1" type="ORF">KTT_22880</name>
</gene>
<dbReference type="AlphaFoldDB" id="A0A402A041"/>
<dbReference type="Proteomes" id="UP000287352">
    <property type="component" value="Unassembled WGS sequence"/>
</dbReference>
<proteinExistence type="predicted"/>
<organism evidence="1 2">
    <name type="scientific">Tengunoibacter tsumagoiensis</name>
    <dbReference type="NCBI Taxonomy" id="2014871"/>
    <lineage>
        <taxon>Bacteria</taxon>
        <taxon>Bacillati</taxon>
        <taxon>Chloroflexota</taxon>
        <taxon>Ktedonobacteria</taxon>
        <taxon>Ktedonobacterales</taxon>
        <taxon>Dictyobacteraceae</taxon>
        <taxon>Tengunoibacter</taxon>
    </lineage>
</organism>
<sequence length="46" mass="5006">MNGRYEAIIFGLFGTLVDIFSMNAHDAVVSTMADILQIPLSDFSAL</sequence>
<keyword evidence="2" id="KW-1185">Reference proteome</keyword>
<dbReference type="RefSeq" id="WP_161975427.1">
    <property type="nucleotide sequence ID" value="NZ_BIFR01000001.1"/>
</dbReference>
<reference evidence="2" key="1">
    <citation type="submission" date="2018-12" db="EMBL/GenBank/DDBJ databases">
        <title>Tengunoibacter tsumagoiensis gen. nov., sp. nov., Dictyobacter kobayashii sp. nov., D. alpinus sp. nov., and D. joshuensis sp. nov. and description of Dictyobacteraceae fam. nov. within the order Ktedonobacterales isolated from Tengu-no-mugimeshi.</title>
        <authorList>
            <person name="Wang C.M."/>
            <person name="Zheng Y."/>
            <person name="Sakai Y."/>
            <person name="Toyoda A."/>
            <person name="Minakuchi Y."/>
            <person name="Abe K."/>
            <person name="Yokota A."/>
            <person name="Yabe S."/>
        </authorList>
    </citation>
    <scope>NUCLEOTIDE SEQUENCE [LARGE SCALE GENOMIC DNA]</scope>
    <source>
        <strain evidence="2">Uno3</strain>
    </source>
</reference>
<name>A0A402A041_9CHLR</name>
<comment type="caution">
    <text evidence="1">The sequence shown here is derived from an EMBL/GenBank/DDBJ whole genome shotgun (WGS) entry which is preliminary data.</text>
</comment>